<sequence>MDKENNLGRVLALLLLTGLMCAGLYYLPDTLLGYTLKKVDLLSDFKVREDRMSLDSLRLQLERADTLEVDSAALWDSVMRAAGIDSAALALRDSLYKAVYAVRGADSLGSHIEDYSLGHIGLKRFFAALRDRRELDRPVRVAFLGDSFIEGDIMVADVRSGLQQMFGGGGVGFVPVTSVAAQFRPTVEQHAEGWTTWSMLTDKEHGYTLPGMTFEAVEEGASIHVKTTDRYPGLQPVSSLRLIYERNERTELRLVCDASADTIYEALPSTSTITQYERKGTFTEADLSFTNTAGFQALGIALEEDTGIVVDNYSLRGNSGMILDRLDTLRCQALNEIRPYDLIVLQYGLNIVTDSILDYRWYGNRMVKAVQHLQTCFPEADLLMLGVSDRSRQVDGEFETMPAVLALLHAQRQAARKAGIPFWNVFGAMGGENSMVRFVERNWASKDYTHLGFRGGKEIAEAFLKALLSEKAFYDEAEKMVD</sequence>
<comment type="caution">
    <text evidence="2">The sequence shown here is derived from an EMBL/GenBank/DDBJ whole genome shotgun (WGS) entry which is preliminary data.</text>
</comment>
<dbReference type="EMBL" id="DXEN01000010">
    <property type="protein sequence ID" value="HIX85310.1"/>
    <property type="molecule type" value="Genomic_DNA"/>
</dbReference>
<evidence type="ECO:0000256" key="1">
    <source>
        <dbReference type="SAM" id="Phobius"/>
    </source>
</evidence>
<dbReference type="GO" id="GO:0016788">
    <property type="term" value="F:hydrolase activity, acting on ester bonds"/>
    <property type="evidence" value="ECO:0007669"/>
    <property type="project" value="UniProtKB-ARBA"/>
</dbReference>
<gene>
    <name evidence="2" type="ORF">H9848_01710</name>
</gene>
<protein>
    <recommendedName>
        <fullName evidence="4">SGNH hydrolase-type esterase domain-containing protein</fullName>
    </recommendedName>
</protein>
<evidence type="ECO:0000313" key="2">
    <source>
        <dbReference type="EMBL" id="HIX85310.1"/>
    </source>
</evidence>
<accession>A0A9D1XQA2</accession>
<evidence type="ECO:0008006" key="4">
    <source>
        <dbReference type="Google" id="ProtNLM"/>
    </source>
</evidence>
<proteinExistence type="predicted"/>
<dbReference type="AlphaFoldDB" id="A0A9D1XQA2"/>
<keyword evidence="1" id="KW-0472">Membrane</keyword>
<feature type="transmembrane region" description="Helical" evidence="1">
    <location>
        <begin position="7"/>
        <end position="27"/>
    </location>
</feature>
<dbReference type="Gene3D" id="2.60.120.1360">
    <property type="match status" value="1"/>
</dbReference>
<dbReference type="Gene3D" id="3.40.50.1110">
    <property type="entry name" value="SGNH hydrolase"/>
    <property type="match status" value="1"/>
</dbReference>
<reference evidence="2" key="1">
    <citation type="journal article" date="2021" name="PeerJ">
        <title>Extensive microbial diversity within the chicken gut microbiome revealed by metagenomics and culture.</title>
        <authorList>
            <person name="Gilroy R."/>
            <person name="Ravi A."/>
            <person name="Getino M."/>
            <person name="Pursley I."/>
            <person name="Horton D.L."/>
            <person name="Alikhan N.F."/>
            <person name="Baker D."/>
            <person name="Gharbi K."/>
            <person name="Hall N."/>
            <person name="Watson M."/>
            <person name="Adriaenssens E.M."/>
            <person name="Foster-Nyarko E."/>
            <person name="Jarju S."/>
            <person name="Secka A."/>
            <person name="Antonio M."/>
            <person name="Oren A."/>
            <person name="Chaudhuri R.R."/>
            <person name="La Ragione R."/>
            <person name="Hildebrand F."/>
            <person name="Pallen M.J."/>
        </authorList>
    </citation>
    <scope>NUCLEOTIDE SEQUENCE</scope>
    <source>
        <strain evidence="2">ChiHecec2B26-12326</strain>
    </source>
</reference>
<organism evidence="2 3">
    <name type="scientific">Candidatus Parabacteroides intestinigallinarum</name>
    <dbReference type="NCBI Taxonomy" id="2838722"/>
    <lineage>
        <taxon>Bacteria</taxon>
        <taxon>Pseudomonadati</taxon>
        <taxon>Bacteroidota</taxon>
        <taxon>Bacteroidia</taxon>
        <taxon>Bacteroidales</taxon>
        <taxon>Tannerellaceae</taxon>
        <taxon>Parabacteroides</taxon>
    </lineage>
</organism>
<reference evidence="2" key="2">
    <citation type="submission" date="2021-04" db="EMBL/GenBank/DDBJ databases">
        <authorList>
            <person name="Gilroy R."/>
        </authorList>
    </citation>
    <scope>NUCLEOTIDE SEQUENCE</scope>
    <source>
        <strain evidence="2">ChiHecec2B26-12326</strain>
    </source>
</reference>
<name>A0A9D1XQA2_9BACT</name>
<dbReference type="Proteomes" id="UP000823847">
    <property type="component" value="Unassembled WGS sequence"/>
</dbReference>
<keyword evidence="1" id="KW-0812">Transmembrane</keyword>
<dbReference type="InterPro" id="IPR036514">
    <property type="entry name" value="SGNH_hydro_sf"/>
</dbReference>
<dbReference type="SUPFAM" id="SSF52266">
    <property type="entry name" value="SGNH hydrolase"/>
    <property type="match status" value="1"/>
</dbReference>
<evidence type="ECO:0000313" key="3">
    <source>
        <dbReference type="Proteomes" id="UP000823847"/>
    </source>
</evidence>
<keyword evidence="1" id="KW-1133">Transmembrane helix</keyword>